<name>A0ABQ1JM28_9FLAO</name>
<keyword evidence="5" id="KW-1185">Reference proteome</keyword>
<evidence type="ECO:0000313" key="4">
    <source>
        <dbReference type="EMBL" id="GGB69311.1"/>
    </source>
</evidence>
<feature type="domain" description="Secretion system C-terminal sorting" evidence="3">
    <location>
        <begin position="247"/>
        <end position="316"/>
    </location>
</feature>
<evidence type="ECO:0000256" key="1">
    <source>
        <dbReference type="ARBA" id="ARBA00022729"/>
    </source>
</evidence>
<dbReference type="NCBIfam" id="TIGR04183">
    <property type="entry name" value="Por_Secre_tail"/>
    <property type="match status" value="1"/>
</dbReference>
<evidence type="ECO:0000256" key="2">
    <source>
        <dbReference type="SAM" id="SignalP"/>
    </source>
</evidence>
<feature type="chain" id="PRO_5047517591" evidence="2">
    <location>
        <begin position="19"/>
        <end position="317"/>
    </location>
</feature>
<organism evidence="4 5">
    <name type="scientific">Flavobacterium suaedae</name>
    <dbReference type="NCBI Taxonomy" id="1767027"/>
    <lineage>
        <taxon>Bacteria</taxon>
        <taxon>Pseudomonadati</taxon>
        <taxon>Bacteroidota</taxon>
        <taxon>Flavobacteriia</taxon>
        <taxon>Flavobacteriales</taxon>
        <taxon>Flavobacteriaceae</taxon>
        <taxon>Flavobacterium</taxon>
    </lineage>
</organism>
<dbReference type="Pfam" id="PF18962">
    <property type="entry name" value="Por_Secre_tail"/>
    <property type="match status" value="1"/>
</dbReference>
<comment type="caution">
    <text evidence="4">The sequence shown here is derived from an EMBL/GenBank/DDBJ whole genome shotgun (WGS) entry which is preliminary data.</text>
</comment>
<dbReference type="RefSeq" id="WP_188619828.1">
    <property type="nucleotide sequence ID" value="NZ_BMJE01000002.1"/>
</dbReference>
<reference evidence="5" key="1">
    <citation type="journal article" date="2019" name="Int. J. Syst. Evol. Microbiol.">
        <title>The Global Catalogue of Microorganisms (GCM) 10K type strain sequencing project: providing services to taxonomists for standard genome sequencing and annotation.</title>
        <authorList>
            <consortium name="The Broad Institute Genomics Platform"/>
            <consortium name="The Broad Institute Genome Sequencing Center for Infectious Disease"/>
            <person name="Wu L."/>
            <person name="Ma J."/>
        </authorList>
    </citation>
    <scope>NUCLEOTIDE SEQUENCE [LARGE SCALE GENOMIC DNA]</scope>
    <source>
        <strain evidence="5">CGMCC 1.15461</strain>
    </source>
</reference>
<evidence type="ECO:0000313" key="5">
    <source>
        <dbReference type="Proteomes" id="UP000615760"/>
    </source>
</evidence>
<sequence>MKKIYALSLVLFSAVSFGQSIVITKVVDGTLPHGGCEETDGTFSPRIVEMYVSGTIDFGSNSNDYRLQVESNGAATEAEEYWGGIGMYMSDFGEVTDSFIYAVNMPNNNGTPFYEGALPIFEDLYPNIDAQHVIYSGYAPNPNGNDAIRVANYNGDTLIEVIDQYGNPLDVANGDDLDATWAFQDSYAARNNGVAANGGNFDSSSFTYGGNDALDGVDCDQFTTAVPMGVFSTLATEKFDSISGLKMYPNPLTGSTLNITSDNNADKTVAIYDVLGKQVANTVTKNGTVNVTNLTSGVYIVKITEDGKTATRKLVVK</sequence>
<feature type="signal peptide" evidence="2">
    <location>
        <begin position="1"/>
        <end position="18"/>
    </location>
</feature>
<protein>
    <submittedName>
        <fullName evidence="4">T9SS C-terminal target domain-containing protein</fullName>
    </submittedName>
</protein>
<evidence type="ECO:0000259" key="3">
    <source>
        <dbReference type="Pfam" id="PF18962"/>
    </source>
</evidence>
<keyword evidence="1 2" id="KW-0732">Signal</keyword>
<gene>
    <name evidence="4" type="ORF">GCM10007424_06600</name>
</gene>
<accession>A0ABQ1JM28</accession>
<proteinExistence type="predicted"/>
<dbReference type="EMBL" id="BMJE01000002">
    <property type="protein sequence ID" value="GGB69311.1"/>
    <property type="molecule type" value="Genomic_DNA"/>
</dbReference>
<dbReference type="InterPro" id="IPR026444">
    <property type="entry name" value="Secre_tail"/>
</dbReference>
<dbReference type="Proteomes" id="UP000615760">
    <property type="component" value="Unassembled WGS sequence"/>
</dbReference>